<evidence type="ECO:0000256" key="1">
    <source>
        <dbReference type="SAM" id="MobiDB-lite"/>
    </source>
</evidence>
<name>A0AA41R8C8_9BACT</name>
<dbReference type="RefSeq" id="WP_246914355.1">
    <property type="nucleotide sequence ID" value="NZ_JALJRB010000036.1"/>
</dbReference>
<organism evidence="2 3">
    <name type="scientific">Desulfatitalea alkaliphila</name>
    <dbReference type="NCBI Taxonomy" id="2929485"/>
    <lineage>
        <taxon>Bacteria</taxon>
        <taxon>Pseudomonadati</taxon>
        <taxon>Thermodesulfobacteriota</taxon>
        <taxon>Desulfobacteria</taxon>
        <taxon>Desulfobacterales</taxon>
        <taxon>Desulfosarcinaceae</taxon>
        <taxon>Desulfatitalea</taxon>
    </lineage>
</organism>
<accession>A0AA41R8C8</accession>
<feature type="region of interest" description="Disordered" evidence="1">
    <location>
        <begin position="32"/>
        <end position="63"/>
    </location>
</feature>
<comment type="caution">
    <text evidence="2">The sequence shown here is derived from an EMBL/GenBank/DDBJ whole genome shotgun (WGS) entry which is preliminary data.</text>
</comment>
<dbReference type="Proteomes" id="UP001165427">
    <property type="component" value="Unassembled WGS sequence"/>
</dbReference>
<sequence>MNPLTKIPVRGVLVIVLALAALAAITLARTTASEVRQTEMERPMKASTLLASDHHSTPAPIPPIDTLQPVAVATASFGLG</sequence>
<gene>
    <name evidence="2" type="ORF">MRX98_20010</name>
</gene>
<dbReference type="AlphaFoldDB" id="A0AA41R8C8"/>
<proteinExistence type="predicted"/>
<protein>
    <submittedName>
        <fullName evidence="2">Uncharacterized protein</fullName>
    </submittedName>
</protein>
<keyword evidence="3" id="KW-1185">Reference proteome</keyword>
<evidence type="ECO:0000313" key="3">
    <source>
        <dbReference type="Proteomes" id="UP001165427"/>
    </source>
</evidence>
<dbReference type="EMBL" id="JALJRB010000036">
    <property type="protein sequence ID" value="MCJ8502871.1"/>
    <property type="molecule type" value="Genomic_DNA"/>
</dbReference>
<reference evidence="2" key="1">
    <citation type="submission" date="2022-04" db="EMBL/GenBank/DDBJ databases">
        <title>Desulfatitalea alkaliphila sp. nov., a novel anaerobic sulfate-reducing bacterium isolated from terrestrial mud volcano, Taman Peninsula, Russia.</title>
        <authorList>
            <person name="Khomyakova M.A."/>
            <person name="Merkel A.Y."/>
            <person name="Slobodkin A.I."/>
        </authorList>
    </citation>
    <scope>NUCLEOTIDE SEQUENCE</scope>
    <source>
        <strain evidence="2">M08but</strain>
    </source>
</reference>
<evidence type="ECO:0000313" key="2">
    <source>
        <dbReference type="EMBL" id="MCJ8502871.1"/>
    </source>
</evidence>